<dbReference type="GO" id="GO:0006508">
    <property type="term" value="P:proteolysis"/>
    <property type="evidence" value="ECO:0007669"/>
    <property type="project" value="UniProtKB-KW"/>
</dbReference>
<feature type="active site" evidence="5 6">
    <location>
        <position position="83"/>
    </location>
</feature>
<feature type="compositionally biased region" description="Basic and acidic residues" evidence="7">
    <location>
        <begin position="429"/>
        <end position="438"/>
    </location>
</feature>
<dbReference type="InterPro" id="IPR000169">
    <property type="entry name" value="Pept_cys_AS"/>
</dbReference>
<dbReference type="Gene3D" id="3.90.70.10">
    <property type="entry name" value="Cysteine proteinases"/>
    <property type="match status" value="2"/>
</dbReference>
<organism evidence="10 11">
    <name type="scientific">Amphibalanus amphitrite</name>
    <name type="common">Striped barnacle</name>
    <name type="synonym">Balanus amphitrite</name>
    <dbReference type="NCBI Taxonomy" id="1232801"/>
    <lineage>
        <taxon>Eukaryota</taxon>
        <taxon>Metazoa</taxon>
        <taxon>Ecdysozoa</taxon>
        <taxon>Arthropoda</taxon>
        <taxon>Crustacea</taxon>
        <taxon>Multicrustacea</taxon>
        <taxon>Cirripedia</taxon>
        <taxon>Thoracica</taxon>
        <taxon>Thoracicalcarea</taxon>
        <taxon>Balanomorpha</taxon>
        <taxon>Balanoidea</taxon>
        <taxon>Balanidae</taxon>
        <taxon>Amphibalaninae</taxon>
        <taxon>Amphibalanus</taxon>
    </lineage>
</organism>
<evidence type="ECO:0000256" key="6">
    <source>
        <dbReference type="PROSITE-ProRule" id="PRU00239"/>
    </source>
</evidence>
<dbReference type="Gene3D" id="2.60.120.380">
    <property type="match status" value="1"/>
</dbReference>
<evidence type="ECO:0000256" key="2">
    <source>
        <dbReference type="ARBA" id="ARBA00022670"/>
    </source>
</evidence>
<dbReference type="SMART" id="SM00230">
    <property type="entry name" value="CysPc"/>
    <property type="match status" value="1"/>
</dbReference>
<evidence type="ECO:0000313" key="11">
    <source>
        <dbReference type="Proteomes" id="UP000440578"/>
    </source>
</evidence>
<dbReference type="AlphaFoldDB" id="A0A6A4V033"/>
<dbReference type="SMART" id="SM00720">
    <property type="entry name" value="calpain_III"/>
    <property type="match status" value="1"/>
</dbReference>
<sequence>MGLFSSIKKFKGQDYDKLKKKCQGAGVLFTDSEFPAAARSISPKGVPPANVVWKRPHEICEKPRLFVDGVGTGDVTQGQLGNCWFVAACSVLAGVKVLWNKVIPDYEEQEYSDEDPKRYAGIFHFRFWRFGEWVDVVIDDQLPTVHGQLIYTHSRERSEFWSALLEKAYAKINTSYESLDGGNLCDALVDFTSGVSATIDLLEGGYRSDDTKKTQLFKQLRREMDDYALMCAAVAARSKAEVEQRTELGLVKGHAYGITAIKKVPIGNTTLVNFFTGREKIYMVRLRNPWGEKEWNGPFSDGNQLRPPDGPVGPPKLSPNFVRQWHSRAAAAAGRPETPPVPTPARQVYRELMSPPAPAWLAEKEEKRVFALPRESAEAELSPENPFYEESTPAASAPPPEKSNLGSPSISELFNGLEEGDKTPLPPADGRRTAEPARAEAPTGSDFLYSTQRLALMSSRSPEWSKISESEREKIGLTFDNDGEFWMTFDDFVSNFTDVSVCQLINTSFFSFSKTWKEEREFGHWTPGVPGRSLDRAGGCLNNRSTFLNNPQYRFDVDEEVEEVIVQLSQKDQREKKHEGALNLCIGFHIMKVEVNRQYRVHRIQESAATSDYIRSRSIFWRDQLSRGRYVLVPTTFSPGENGEFMLRLFMGSDPQLRELVKEQPKPSCWPCITPANGVVVVKVVSGTGLEKQDSLGSADPYVIIRCGKTKVRSPPVKESLNPTWNCKAIFYRTGLTPIKIQVWNSCLLKDKFMGQATLRADNSPGNVTEFELNLFGKTRAEANERRPGKLAVEVVADADMAAV</sequence>
<evidence type="ECO:0000256" key="7">
    <source>
        <dbReference type="SAM" id="MobiDB-lite"/>
    </source>
</evidence>
<feature type="domain" description="C2" evidence="8">
    <location>
        <begin position="661"/>
        <end position="775"/>
    </location>
</feature>
<dbReference type="Pfam" id="PF00168">
    <property type="entry name" value="C2"/>
    <property type="match status" value="1"/>
</dbReference>
<dbReference type="InterPro" id="IPR022682">
    <property type="entry name" value="Calpain_domain_III"/>
</dbReference>
<dbReference type="PANTHER" id="PTHR10183">
    <property type="entry name" value="CALPAIN"/>
    <property type="match status" value="1"/>
</dbReference>
<evidence type="ECO:0000256" key="4">
    <source>
        <dbReference type="ARBA" id="ARBA00022807"/>
    </source>
</evidence>
<dbReference type="Pfam" id="PF01067">
    <property type="entry name" value="Calpain_III"/>
    <property type="match status" value="1"/>
</dbReference>
<gene>
    <name evidence="10" type="primary">CAPN5_1</name>
    <name evidence="10" type="ORF">FJT64_012275</name>
</gene>
<dbReference type="FunFam" id="2.60.120.380:FF:000003">
    <property type="entry name" value="Calpain 5"/>
    <property type="match status" value="1"/>
</dbReference>
<dbReference type="Pfam" id="PF00648">
    <property type="entry name" value="Peptidase_C2"/>
    <property type="match status" value="2"/>
</dbReference>
<dbReference type="OrthoDB" id="424753at2759"/>
<evidence type="ECO:0000259" key="9">
    <source>
        <dbReference type="PROSITE" id="PS50203"/>
    </source>
</evidence>
<keyword evidence="3 6" id="KW-0378">Hydrolase</keyword>
<evidence type="ECO:0000256" key="3">
    <source>
        <dbReference type="ARBA" id="ARBA00022801"/>
    </source>
</evidence>
<dbReference type="GO" id="GO:0005737">
    <property type="term" value="C:cytoplasm"/>
    <property type="evidence" value="ECO:0007669"/>
    <property type="project" value="TreeGrafter"/>
</dbReference>
<evidence type="ECO:0000313" key="10">
    <source>
        <dbReference type="EMBL" id="KAF0289527.1"/>
    </source>
</evidence>
<dbReference type="InterPro" id="IPR033883">
    <property type="entry name" value="C2_III"/>
</dbReference>
<keyword evidence="11" id="KW-1185">Reference proteome</keyword>
<comment type="caution">
    <text evidence="10">The sequence shown here is derived from an EMBL/GenBank/DDBJ whole genome shotgun (WGS) entry which is preliminary data.</text>
</comment>
<dbReference type="InterPro" id="IPR036213">
    <property type="entry name" value="Calpain_III_sf"/>
</dbReference>
<dbReference type="PROSITE" id="PS00139">
    <property type="entry name" value="THIOL_PROTEASE_CYS"/>
    <property type="match status" value="1"/>
</dbReference>
<dbReference type="PROSITE" id="PS50004">
    <property type="entry name" value="C2"/>
    <property type="match status" value="1"/>
</dbReference>
<dbReference type="PROSITE" id="PS50203">
    <property type="entry name" value="CALPAIN_CAT"/>
    <property type="match status" value="1"/>
</dbReference>
<dbReference type="Proteomes" id="UP000440578">
    <property type="component" value="Unassembled WGS sequence"/>
</dbReference>
<feature type="active site" evidence="5 6">
    <location>
        <position position="254"/>
    </location>
</feature>
<dbReference type="InterPro" id="IPR038765">
    <property type="entry name" value="Papain-like_cys_pep_sf"/>
</dbReference>
<dbReference type="InterPro" id="IPR022683">
    <property type="entry name" value="Calpain_III"/>
</dbReference>
<dbReference type="SUPFAM" id="SSF49562">
    <property type="entry name" value="C2 domain (Calcium/lipid-binding domain, CaLB)"/>
    <property type="match status" value="1"/>
</dbReference>
<name>A0A6A4V033_AMPAM</name>
<dbReference type="PANTHER" id="PTHR10183:SF379">
    <property type="entry name" value="CALPAIN-5"/>
    <property type="match status" value="1"/>
</dbReference>
<dbReference type="InterPro" id="IPR022684">
    <property type="entry name" value="Calpain_cysteine_protease"/>
</dbReference>
<dbReference type="InterPro" id="IPR000008">
    <property type="entry name" value="C2_dom"/>
</dbReference>
<dbReference type="InterPro" id="IPR035892">
    <property type="entry name" value="C2_domain_sf"/>
</dbReference>
<feature type="region of interest" description="Disordered" evidence="7">
    <location>
        <begin position="374"/>
        <end position="444"/>
    </location>
</feature>
<dbReference type="InterPro" id="IPR001300">
    <property type="entry name" value="Peptidase_C2_calpain_cat"/>
</dbReference>
<dbReference type="GO" id="GO:0004198">
    <property type="term" value="F:calcium-dependent cysteine-type endopeptidase activity"/>
    <property type="evidence" value="ECO:0007669"/>
    <property type="project" value="InterPro"/>
</dbReference>
<dbReference type="EMBL" id="VIIS01002027">
    <property type="protein sequence ID" value="KAF0289527.1"/>
    <property type="molecule type" value="Genomic_DNA"/>
</dbReference>
<keyword evidence="4 6" id="KW-0788">Thiol protease</keyword>
<evidence type="ECO:0000256" key="1">
    <source>
        <dbReference type="ARBA" id="ARBA00007623"/>
    </source>
</evidence>
<feature type="domain" description="Calpain catalytic" evidence="9">
    <location>
        <begin position="28"/>
        <end position="505"/>
    </location>
</feature>
<proteinExistence type="inferred from homology"/>
<dbReference type="SMART" id="SM00239">
    <property type="entry name" value="C2"/>
    <property type="match status" value="1"/>
</dbReference>
<feature type="active site" evidence="5 6">
    <location>
        <position position="288"/>
    </location>
</feature>
<evidence type="ECO:0000256" key="5">
    <source>
        <dbReference type="PIRSR" id="PIRSR622684-1"/>
    </source>
</evidence>
<accession>A0A6A4V033</accession>
<dbReference type="CDD" id="cd00044">
    <property type="entry name" value="CysPc"/>
    <property type="match status" value="1"/>
</dbReference>
<keyword evidence="2 6" id="KW-0645">Protease</keyword>
<dbReference type="SUPFAM" id="SSF49758">
    <property type="entry name" value="Calpain large subunit, middle domain (domain III)"/>
    <property type="match status" value="1"/>
</dbReference>
<comment type="similarity">
    <text evidence="1">Belongs to the peptidase C2 family.</text>
</comment>
<evidence type="ECO:0000259" key="8">
    <source>
        <dbReference type="PROSITE" id="PS50004"/>
    </source>
</evidence>
<dbReference type="Gene3D" id="2.60.40.150">
    <property type="entry name" value="C2 domain"/>
    <property type="match status" value="1"/>
</dbReference>
<dbReference type="CDD" id="cd00214">
    <property type="entry name" value="Calpain_III"/>
    <property type="match status" value="1"/>
</dbReference>
<dbReference type="SUPFAM" id="SSF54001">
    <property type="entry name" value="Cysteine proteinases"/>
    <property type="match status" value="2"/>
</dbReference>
<reference evidence="10 11" key="1">
    <citation type="submission" date="2019-07" db="EMBL/GenBank/DDBJ databases">
        <title>Draft genome assembly of a fouling barnacle, Amphibalanus amphitrite (Darwin, 1854): The first reference genome for Thecostraca.</title>
        <authorList>
            <person name="Kim W."/>
        </authorList>
    </citation>
    <scope>NUCLEOTIDE SEQUENCE [LARGE SCALE GENOMIC DNA]</scope>
    <source>
        <strain evidence="10">SNU_AA5</strain>
        <tissue evidence="10">Soma without cirri and trophi</tissue>
    </source>
</reference>
<protein>
    <submittedName>
        <fullName evidence="10">Calpain-5</fullName>
    </submittedName>
</protein>
<dbReference type="PRINTS" id="PR00704">
    <property type="entry name" value="CALPAIN"/>
</dbReference>